<evidence type="ECO:0000256" key="5">
    <source>
        <dbReference type="RuleBase" id="RU003406"/>
    </source>
</evidence>
<dbReference type="SUPFAM" id="SSF48256">
    <property type="entry name" value="Citrate synthase"/>
    <property type="match status" value="1"/>
</dbReference>
<dbReference type="AlphaFoldDB" id="A0A0P6Y3V9"/>
<reference evidence="6 7" key="1">
    <citation type="submission" date="2015-07" db="EMBL/GenBank/DDBJ databases">
        <title>Whole genome sequence of Thermanaerothrix daxensis DSM 23592.</title>
        <authorList>
            <person name="Hemp J."/>
            <person name="Ward L.M."/>
            <person name="Pace L.A."/>
            <person name="Fischer W.W."/>
        </authorList>
    </citation>
    <scope>NUCLEOTIDE SEQUENCE [LARGE SCALE GENOMIC DNA]</scope>
    <source>
        <strain evidence="6 7">GNS-1</strain>
    </source>
</reference>
<evidence type="ECO:0000313" key="7">
    <source>
        <dbReference type="Proteomes" id="UP000050544"/>
    </source>
</evidence>
<dbReference type="PRINTS" id="PR00143">
    <property type="entry name" value="CITRTSNTHASE"/>
</dbReference>
<dbReference type="Proteomes" id="UP000050544">
    <property type="component" value="Unassembled WGS sequence"/>
</dbReference>
<protein>
    <recommendedName>
        <fullName evidence="3">citrate synthase (unknown stereospecificity)</fullName>
        <ecNumber evidence="3">2.3.3.16</ecNumber>
    </recommendedName>
</protein>
<accession>A0A0P6Y3V9</accession>
<gene>
    <name evidence="6" type="ORF">SE15_00420</name>
</gene>
<dbReference type="Gene3D" id="1.10.230.10">
    <property type="entry name" value="Cytochrome P450-Terp, domain 2"/>
    <property type="match status" value="1"/>
</dbReference>
<comment type="caution">
    <text evidence="6">The sequence shown here is derived from an EMBL/GenBank/DDBJ whole genome shotgun (WGS) entry which is preliminary data.</text>
</comment>
<organism evidence="6 7">
    <name type="scientific">Thermanaerothrix daxensis</name>
    <dbReference type="NCBI Taxonomy" id="869279"/>
    <lineage>
        <taxon>Bacteria</taxon>
        <taxon>Bacillati</taxon>
        <taxon>Chloroflexota</taxon>
        <taxon>Anaerolineae</taxon>
        <taxon>Anaerolineales</taxon>
        <taxon>Anaerolineaceae</taxon>
        <taxon>Thermanaerothrix</taxon>
    </lineage>
</organism>
<keyword evidence="7" id="KW-1185">Reference proteome</keyword>
<dbReference type="EC" id="2.3.3.16" evidence="3"/>
<evidence type="ECO:0000256" key="2">
    <source>
        <dbReference type="ARBA" id="ARBA00010566"/>
    </source>
</evidence>
<dbReference type="GO" id="GO:0005975">
    <property type="term" value="P:carbohydrate metabolic process"/>
    <property type="evidence" value="ECO:0007669"/>
    <property type="project" value="TreeGrafter"/>
</dbReference>
<evidence type="ECO:0000256" key="1">
    <source>
        <dbReference type="ARBA" id="ARBA00005163"/>
    </source>
</evidence>
<dbReference type="GO" id="GO:0006099">
    <property type="term" value="P:tricarboxylic acid cycle"/>
    <property type="evidence" value="ECO:0007669"/>
    <property type="project" value="UniProtKB-UniPathway"/>
</dbReference>
<dbReference type="InterPro" id="IPR019810">
    <property type="entry name" value="Citrate_synthase_AS"/>
</dbReference>
<dbReference type="PROSITE" id="PS00480">
    <property type="entry name" value="CITRATE_SYNTHASE"/>
    <property type="match status" value="1"/>
</dbReference>
<dbReference type="PATRIC" id="fig|869279.4.peg.81"/>
<evidence type="ECO:0000313" key="6">
    <source>
        <dbReference type="EMBL" id="KPL83764.1"/>
    </source>
</evidence>
<keyword evidence="4 5" id="KW-0808">Transferase</keyword>
<dbReference type="InterPro" id="IPR016142">
    <property type="entry name" value="Citrate_synth-like_lrg_a-sub"/>
</dbReference>
<name>A0A0P6Y3V9_9CHLR</name>
<dbReference type="PANTHER" id="PTHR11739">
    <property type="entry name" value="CITRATE SYNTHASE"/>
    <property type="match status" value="1"/>
</dbReference>
<keyword evidence="6" id="KW-0012">Acyltransferase</keyword>
<proteinExistence type="inferred from homology"/>
<dbReference type="InterPro" id="IPR016143">
    <property type="entry name" value="Citrate_synth-like_sm_a-sub"/>
</dbReference>
<dbReference type="RefSeq" id="WP_169786532.1">
    <property type="nucleotide sequence ID" value="NZ_LGKO01000002.1"/>
</dbReference>
<dbReference type="PANTHER" id="PTHR11739:SF8">
    <property type="entry name" value="CITRATE SYNTHASE, MITOCHONDRIAL"/>
    <property type="match status" value="1"/>
</dbReference>
<dbReference type="InterPro" id="IPR002020">
    <property type="entry name" value="Citrate_synthase"/>
</dbReference>
<dbReference type="GO" id="GO:0036440">
    <property type="term" value="F:citrate synthase activity"/>
    <property type="evidence" value="ECO:0007669"/>
    <property type="project" value="UniProtKB-EC"/>
</dbReference>
<dbReference type="Gene3D" id="1.10.580.10">
    <property type="entry name" value="Citrate Synthase, domain 1"/>
    <property type="match status" value="1"/>
</dbReference>
<comment type="similarity">
    <text evidence="2 5">Belongs to the citrate synthase family.</text>
</comment>
<dbReference type="EMBL" id="LGKO01000002">
    <property type="protein sequence ID" value="KPL83764.1"/>
    <property type="molecule type" value="Genomic_DNA"/>
</dbReference>
<dbReference type="NCBIfam" id="NF007128">
    <property type="entry name" value="PRK09569.1"/>
    <property type="match status" value="1"/>
</dbReference>
<evidence type="ECO:0000256" key="3">
    <source>
        <dbReference type="ARBA" id="ARBA00012972"/>
    </source>
</evidence>
<dbReference type="UniPathway" id="UPA00223"/>
<dbReference type="InterPro" id="IPR036969">
    <property type="entry name" value="Citrate_synthase_sf"/>
</dbReference>
<dbReference type="Pfam" id="PF00285">
    <property type="entry name" value="Citrate_synt"/>
    <property type="match status" value="1"/>
</dbReference>
<comment type="pathway">
    <text evidence="1">Carbohydrate metabolism; tricarboxylic acid cycle.</text>
</comment>
<dbReference type="STRING" id="869279.SE15_00420"/>
<evidence type="ECO:0000256" key="4">
    <source>
        <dbReference type="ARBA" id="ARBA00022679"/>
    </source>
</evidence>
<sequence>MSHRMKERLAYHLNEQRQRLDYLKKHYGQFKISEVTLEQIISGIRGVTLLITDTSYVDPHQGIRIRDFTIPELLRVLPKARNSAFPLAGGLYYLLMTGEVPDETEAWEVEETWKERMAVPEHVFRVIDAMPHQTHPMTLLSQAILALQTESIFARRYEEGISKPAFWGYYLEDSLNLTAKLPVLAAYIYNRKYRQGEHIPPHPDLDWSANFAYMIGRSDDPIFVELMRLYFVLHSDHEGGNVTAYSANVVSSSLADIYFTASAGINGLAGPLHGLANQECTRWLLRVLHHFGGLPSEEQLETYVREQVERGMTIPGYGHAVLRTVDPRFTALADLAETYFPQDTLYRLVKRVYAVVPRVLASLGKVKNPWPNVDAISGALLYHFGVRQLDFYTVLFGISRMLGVTAQTVWSRGLYKPLERPKSITSQMLEAMIAQADETAPAPLASTPVA</sequence>